<dbReference type="AlphaFoldDB" id="A0AAV9CDZ7"/>
<dbReference type="EMBL" id="JAUJYO010000020">
    <property type="protein sequence ID" value="KAK1286327.1"/>
    <property type="molecule type" value="Genomic_DNA"/>
</dbReference>
<evidence type="ECO:0000256" key="1">
    <source>
        <dbReference type="SAM" id="MobiDB-lite"/>
    </source>
</evidence>
<evidence type="ECO:0000313" key="2">
    <source>
        <dbReference type="EMBL" id="KAK1286327.1"/>
    </source>
</evidence>
<reference evidence="2" key="2">
    <citation type="submission" date="2023-06" db="EMBL/GenBank/DDBJ databases">
        <authorList>
            <person name="Ma L."/>
            <person name="Liu K.-W."/>
            <person name="Li Z."/>
            <person name="Hsiao Y.-Y."/>
            <person name="Qi Y."/>
            <person name="Fu T."/>
            <person name="Tang G."/>
            <person name="Zhang D."/>
            <person name="Sun W.-H."/>
            <person name="Liu D.-K."/>
            <person name="Li Y."/>
            <person name="Chen G.-Z."/>
            <person name="Liu X.-D."/>
            <person name="Liao X.-Y."/>
            <person name="Jiang Y.-T."/>
            <person name="Yu X."/>
            <person name="Hao Y."/>
            <person name="Huang J."/>
            <person name="Zhao X.-W."/>
            <person name="Ke S."/>
            <person name="Chen Y.-Y."/>
            <person name="Wu W.-L."/>
            <person name="Hsu J.-L."/>
            <person name="Lin Y.-F."/>
            <person name="Huang M.-D."/>
            <person name="Li C.-Y."/>
            <person name="Huang L."/>
            <person name="Wang Z.-W."/>
            <person name="Zhao X."/>
            <person name="Zhong W.-Y."/>
            <person name="Peng D.-H."/>
            <person name="Ahmad S."/>
            <person name="Lan S."/>
            <person name="Zhang J.-S."/>
            <person name="Tsai W.-C."/>
            <person name="Van De Peer Y."/>
            <person name="Liu Z.-J."/>
        </authorList>
    </citation>
    <scope>NUCLEOTIDE SEQUENCE</scope>
    <source>
        <strain evidence="2">CP</strain>
        <tissue evidence="2">Leaves</tissue>
    </source>
</reference>
<accession>A0AAV9CDZ7</accession>
<feature type="region of interest" description="Disordered" evidence="1">
    <location>
        <begin position="90"/>
        <end position="130"/>
    </location>
</feature>
<keyword evidence="3" id="KW-1185">Reference proteome</keyword>
<feature type="region of interest" description="Disordered" evidence="1">
    <location>
        <begin position="27"/>
        <end position="47"/>
    </location>
</feature>
<feature type="compositionally biased region" description="Polar residues" evidence="1">
    <location>
        <begin position="103"/>
        <end position="118"/>
    </location>
</feature>
<evidence type="ECO:0000313" key="3">
    <source>
        <dbReference type="Proteomes" id="UP001180020"/>
    </source>
</evidence>
<comment type="caution">
    <text evidence="2">The sequence shown here is derived from an EMBL/GenBank/DDBJ whole genome shotgun (WGS) entry which is preliminary data.</text>
</comment>
<protein>
    <submittedName>
        <fullName evidence="2">Uncharacterized protein</fullName>
    </submittedName>
</protein>
<gene>
    <name evidence="2" type="ORF">QJS10_CPB20g00798</name>
</gene>
<dbReference type="Proteomes" id="UP001180020">
    <property type="component" value="Unassembled WGS sequence"/>
</dbReference>
<sequence>MQKTQAATTRAAKAVGQVTQVWTEVKKNESNQGLASQHRVQKNGKVQMEDSANPFAILRIEEAHAPNQMVAAMENASSLVTREGKSYHTDNSLVAGINPKTPTPNQIVQPPSKRQTMNFGKPGGKKGKAN</sequence>
<organism evidence="2 3">
    <name type="scientific">Acorus calamus</name>
    <name type="common">Sweet flag</name>
    <dbReference type="NCBI Taxonomy" id="4465"/>
    <lineage>
        <taxon>Eukaryota</taxon>
        <taxon>Viridiplantae</taxon>
        <taxon>Streptophyta</taxon>
        <taxon>Embryophyta</taxon>
        <taxon>Tracheophyta</taxon>
        <taxon>Spermatophyta</taxon>
        <taxon>Magnoliopsida</taxon>
        <taxon>Liliopsida</taxon>
        <taxon>Acoraceae</taxon>
        <taxon>Acorus</taxon>
    </lineage>
</organism>
<proteinExistence type="predicted"/>
<name>A0AAV9CDZ7_ACOCL</name>
<reference evidence="2" key="1">
    <citation type="journal article" date="2023" name="Nat. Commun.">
        <title>Diploid and tetraploid genomes of Acorus and the evolution of monocots.</title>
        <authorList>
            <person name="Ma L."/>
            <person name="Liu K.W."/>
            <person name="Li Z."/>
            <person name="Hsiao Y.Y."/>
            <person name="Qi Y."/>
            <person name="Fu T."/>
            <person name="Tang G.D."/>
            <person name="Zhang D."/>
            <person name="Sun W.H."/>
            <person name="Liu D.K."/>
            <person name="Li Y."/>
            <person name="Chen G.Z."/>
            <person name="Liu X.D."/>
            <person name="Liao X.Y."/>
            <person name="Jiang Y.T."/>
            <person name="Yu X."/>
            <person name="Hao Y."/>
            <person name="Huang J."/>
            <person name="Zhao X.W."/>
            <person name="Ke S."/>
            <person name="Chen Y.Y."/>
            <person name="Wu W.L."/>
            <person name="Hsu J.L."/>
            <person name="Lin Y.F."/>
            <person name="Huang M.D."/>
            <person name="Li C.Y."/>
            <person name="Huang L."/>
            <person name="Wang Z.W."/>
            <person name="Zhao X."/>
            <person name="Zhong W.Y."/>
            <person name="Peng D.H."/>
            <person name="Ahmad S."/>
            <person name="Lan S."/>
            <person name="Zhang J.S."/>
            <person name="Tsai W.C."/>
            <person name="Van de Peer Y."/>
            <person name="Liu Z.J."/>
        </authorList>
    </citation>
    <scope>NUCLEOTIDE SEQUENCE</scope>
    <source>
        <strain evidence="2">CP</strain>
    </source>
</reference>